<dbReference type="PROSITE" id="PS51257">
    <property type="entry name" value="PROKAR_LIPOPROTEIN"/>
    <property type="match status" value="1"/>
</dbReference>
<evidence type="ECO:0000256" key="1">
    <source>
        <dbReference type="SAM" id="SignalP"/>
    </source>
</evidence>
<dbReference type="EMBL" id="JBHSAT010000001">
    <property type="protein sequence ID" value="MFC3875615.1"/>
    <property type="molecule type" value="Genomic_DNA"/>
</dbReference>
<feature type="domain" description="Putative beta-lactamase-inhibitor-like PepSY-like" evidence="2">
    <location>
        <begin position="63"/>
        <end position="142"/>
    </location>
</feature>
<reference evidence="4" key="1">
    <citation type="journal article" date="2019" name="Int. J. Syst. Evol. Microbiol.">
        <title>The Global Catalogue of Microorganisms (GCM) 10K type strain sequencing project: providing services to taxonomists for standard genome sequencing and annotation.</title>
        <authorList>
            <consortium name="The Broad Institute Genomics Platform"/>
            <consortium name="The Broad Institute Genome Sequencing Center for Infectious Disease"/>
            <person name="Wu L."/>
            <person name="Ma J."/>
        </authorList>
    </citation>
    <scope>NUCLEOTIDE SEQUENCE [LARGE SCALE GENOMIC DNA]</scope>
    <source>
        <strain evidence="4">CECT 8979</strain>
    </source>
</reference>
<dbReference type="Proteomes" id="UP001595812">
    <property type="component" value="Unassembled WGS sequence"/>
</dbReference>
<sequence length="145" mass="16727">MMKSLKLITFFIAILGLSCFSKSEAQIPNAVKEAFASKYPGEKGYDWEKDSHGNIEIQFKRNGEQYRADFTKDGRWIETEVSIKAKELPIAILKRIENDFGDREINEVELVEHATKGKFYDVEFKRKGKNLDVEFREDGTILNGK</sequence>
<keyword evidence="1" id="KW-0732">Signal</keyword>
<dbReference type="Pfam" id="PF11396">
    <property type="entry name" value="PepSY_like"/>
    <property type="match status" value="2"/>
</dbReference>
<evidence type="ECO:0000259" key="2">
    <source>
        <dbReference type="Pfam" id="PF11396"/>
    </source>
</evidence>
<dbReference type="Gene3D" id="3.10.450.360">
    <property type="match status" value="1"/>
</dbReference>
<dbReference type="RefSeq" id="WP_386095751.1">
    <property type="nucleotide sequence ID" value="NZ_JBHSAT010000001.1"/>
</dbReference>
<protein>
    <submittedName>
        <fullName evidence="3">PepSY-like domain-containing protein</fullName>
    </submittedName>
</protein>
<evidence type="ECO:0000313" key="4">
    <source>
        <dbReference type="Proteomes" id="UP001595812"/>
    </source>
</evidence>
<gene>
    <name evidence="3" type="ORF">ACFOSX_00080</name>
</gene>
<comment type="caution">
    <text evidence="3">The sequence shown here is derived from an EMBL/GenBank/DDBJ whole genome shotgun (WGS) entry which is preliminary data.</text>
</comment>
<organism evidence="3 4">
    <name type="scientific">Winogradskyella maritima</name>
    <dbReference type="NCBI Taxonomy" id="1517766"/>
    <lineage>
        <taxon>Bacteria</taxon>
        <taxon>Pseudomonadati</taxon>
        <taxon>Bacteroidota</taxon>
        <taxon>Flavobacteriia</taxon>
        <taxon>Flavobacteriales</taxon>
        <taxon>Flavobacteriaceae</taxon>
        <taxon>Winogradskyella</taxon>
    </lineage>
</organism>
<keyword evidence="4" id="KW-1185">Reference proteome</keyword>
<dbReference type="SUPFAM" id="SSF160574">
    <property type="entry name" value="BT0923-like"/>
    <property type="match status" value="1"/>
</dbReference>
<feature type="chain" id="PRO_5045613070" evidence="1">
    <location>
        <begin position="26"/>
        <end position="145"/>
    </location>
</feature>
<accession>A0ABV8ADD3</accession>
<evidence type="ECO:0000313" key="3">
    <source>
        <dbReference type="EMBL" id="MFC3875615.1"/>
    </source>
</evidence>
<proteinExistence type="predicted"/>
<name>A0ABV8ADD3_9FLAO</name>
<feature type="domain" description="Putative beta-lactamase-inhibitor-like PepSY-like" evidence="2">
    <location>
        <begin position="23"/>
        <end position="60"/>
    </location>
</feature>
<dbReference type="InterPro" id="IPR021533">
    <property type="entry name" value="PepSY-like"/>
</dbReference>
<feature type="signal peptide" evidence="1">
    <location>
        <begin position="1"/>
        <end position="25"/>
    </location>
</feature>